<dbReference type="Pfam" id="PF03611">
    <property type="entry name" value="EIIC-GAT"/>
    <property type="match status" value="1"/>
</dbReference>
<proteinExistence type="inferred from homology"/>
<keyword evidence="3" id="KW-0813">Transport</keyword>
<evidence type="ECO:0000256" key="5">
    <source>
        <dbReference type="ARBA" id="ARBA00022597"/>
    </source>
</evidence>
<keyword evidence="4" id="KW-1003">Cell membrane</keyword>
<evidence type="ECO:0000256" key="4">
    <source>
        <dbReference type="ARBA" id="ARBA00022475"/>
    </source>
</evidence>
<accession>A0ABW1VE79</accession>
<comment type="subcellular location">
    <subcellularLocation>
        <location evidence="1">Cell membrane</location>
        <topology evidence="1">Multi-pass membrane protein</topology>
    </subcellularLocation>
</comment>
<dbReference type="PANTHER" id="PTHR33843:SF4">
    <property type="entry name" value="ASCORBATE-SPECIFIC PTS SYSTEM EIIC COMPONENT"/>
    <property type="match status" value="1"/>
</dbReference>
<keyword evidence="8 14" id="KW-1133">Transmembrane helix</keyword>
<evidence type="ECO:0000313" key="16">
    <source>
        <dbReference type="Proteomes" id="UP001596306"/>
    </source>
</evidence>
<evidence type="ECO:0000256" key="7">
    <source>
        <dbReference type="ARBA" id="ARBA00022692"/>
    </source>
</evidence>
<feature type="transmembrane region" description="Helical" evidence="14">
    <location>
        <begin position="380"/>
        <end position="399"/>
    </location>
</feature>
<feature type="transmembrane region" description="Helical" evidence="14">
    <location>
        <begin position="228"/>
        <end position="254"/>
    </location>
</feature>
<feature type="transmembrane region" description="Helical" evidence="14">
    <location>
        <begin position="125"/>
        <end position="145"/>
    </location>
</feature>
<evidence type="ECO:0000256" key="6">
    <source>
        <dbReference type="ARBA" id="ARBA00022683"/>
    </source>
</evidence>
<comment type="caution">
    <text evidence="15">The sequence shown here is derived from an EMBL/GenBank/DDBJ whole genome shotgun (WGS) entry which is preliminary data.</text>
</comment>
<keyword evidence="6" id="KW-0598">Phosphotransferase system</keyword>
<feature type="transmembrane region" description="Helical" evidence="14">
    <location>
        <begin position="326"/>
        <end position="348"/>
    </location>
</feature>
<evidence type="ECO:0000256" key="13">
    <source>
        <dbReference type="ARBA" id="ARBA00042859"/>
    </source>
</evidence>
<keyword evidence="5" id="KW-0762">Sugar transport</keyword>
<evidence type="ECO:0000256" key="11">
    <source>
        <dbReference type="ARBA" id="ARBA00038218"/>
    </source>
</evidence>
<comment type="function">
    <text evidence="10">The phosphoenolpyruvate-dependent sugar phosphotransferase system (sugar PTS), a major carbohydrate active transport system, catalyzes the phosphorylation of incoming sugar substrates concomitantly with their translocation across the cell membrane. The enzyme II UlaABC PTS system is involved in ascorbate transport.</text>
</comment>
<reference evidence="16" key="1">
    <citation type="journal article" date="2019" name="Int. J. Syst. Evol. Microbiol.">
        <title>The Global Catalogue of Microorganisms (GCM) 10K type strain sequencing project: providing services to taxonomists for standard genome sequencing and annotation.</title>
        <authorList>
            <consortium name="The Broad Institute Genomics Platform"/>
            <consortium name="The Broad Institute Genome Sequencing Center for Infectious Disease"/>
            <person name="Wu L."/>
            <person name="Ma J."/>
        </authorList>
    </citation>
    <scope>NUCLEOTIDE SEQUENCE [LARGE SCALE GENOMIC DNA]</scope>
    <source>
        <strain evidence="16">CCUG 43304</strain>
    </source>
</reference>
<organism evidence="15 16">
    <name type="scientific">Luethyella okanaganae</name>
    <dbReference type="NCBI Taxonomy" id="69372"/>
    <lineage>
        <taxon>Bacteria</taxon>
        <taxon>Bacillati</taxon>
        <taxon>Actinomycetota</taxon>
        <taxon>Actinomycetes</taxon>
        <taxon>Micrococcales</taxon>
        <taxon>Microbacteriaceae</taxon>
        <taxon>Luethyella</taxon>
    </lineage>
</organism>
<feature type="transmembrane region" description="Helical" evidence="14">
    <location>
        <begin position="151"/>
        <end position="173"/>
    </location>
</feature>
<comment type="subunit">
    <text evidence="2">Homodimer.</text>
</comment>
<feature type="transmembrane region" description="Helical" evidence="14">
    <location>
        <begin position="99"/>
        <end position="118"/>
    </location>
</feature>
<evidence type="ECO:0000256" key="10">
    <source>
        <dbReference type="ARBA" id="ARBA00037387"/>
    </source>
</evidence>
<evidence type="ECO:0000256" key="2">
    <source>
        <dbReference type="ARBA" id="ARBA00011738"/>
    </source>
</evidence>
<keyword evidence="9 14" id="KW-0472">Membrane</keyword>
<feature type="transmembrane region" description="Helical" evidence="14">
    <location>
        <begin position="40"/>
        <end position="62"/>
    </location>
</feature>
<evidence type="ECO:0000256" key="12">
    <source>
        <dbReference type="ARBA" id="ARBA00039702"/>
    </source>
</evidence>
<evidence type="ECO:0000256" key="8">
    <source>
        <dbReference type="ARBA" id="ARBA00022989"/>
    </source>
</evidence>
<gene>
    <name evidence="15" type="ORF">ACFQB0_02885</name>
</gene>
<feature type="transmembrane region" description="Helical" evidence="14">
    <location>
        <begin position="354"/>
        <end position="373"/>
    </location>
</feature>
<comment type="similarity">
    <text evidence="11">Belongs to the UlaA family.</text>
</comment>
<evidence type="ECO:0000313" key="15">
    <source>
        <dbReference type="EMBL" id="MFC6355059.1"/>
    </source>
</evidence>
<feature type="transmembrane region" description="Helical" evidence="14">
    <location>
        <begin position="6"/>
        <end position="28"/>
    </location>
</feature>
<sequence length="438" mass="46530">MDALNFVVALFQVPAVIIGLIALIGLLIQRKPWGDVVAGTLKTMISLLIVAGGVTVLIASLGPLQSMFQLALPVETFETFVTFDEAVVSAVQTEDVANLGAIIGLTLLFGYAFHLLLARFTPFHYVYLTGHMIWVHAGAYSILFHSLGLNFVWTIVAASSLLGIYLTLAPALAQPFMRKITGGDDVAFGHGQTLLNVGVGYFGKLIGDPSKSTEDYKLPTRLNFFRDIAVSTTLVMLVVSFVAGTMAVIVLGAGEFETQISDGQNWAVFTLLTVLGFTAGMLILLYGVRMLIGEIVPAFEGISRRLIPNARPALDVPVIFPFAPNALLVGLISGLIGQVAGMIVLALIGWPVPIPSIIVAFFASGAGAIFANAMGGRRGAWAGGFLWGFVGWFLISYAYKFQVFGDLTALGAPALGFTVPDALIPAIVVDLIGKLFGF</sequence>
<evidence type="ECO:0000256" key="9">
    <source>
        <dbReference type="ARBA" id="ARBA00023136"/>
    </source>
</evidence>
<keyword evidence="7 14" id="KW-0812">Transmembrane</keyword>
<evidence type="ECO:0000256" key="14">
    <source>
        <dbReference type="SAM" id="Phobius"/>
    </source>
</evidence>
<dbReference type="RefSeq" id="WP_386727359.1">
    <property type="nucleotide sequence ID" value="NZ_JBHSTP010000001.1"/>
</dbReference>
<feature type="transmembrane region" description="Helical" evidence="14">
    <location>
        <begin position="411"/>
        <end position="432"/>
    </location>
</feature>
<feature type="transmembrane region" description="Helical" evidence="14">
    <location>
        <begin position="266"/>
        <end position="288"/>
    </location>
</feature>
<protein>
    <recommendedName>
        <fullName evidence="12">Ascorbate-specific PTS system EIIC component</fullName>
    </recommendedName>
    <alternativeName>
        <fullName evidence="13">Ascorbate-specific permease IIC component UlaA</fullName>
    </alternativeName>
</protein>
<dbReference type="InterPro" id="IPR004703">
    <property type="entry name" value="PTS_sugar-sp_permease"/>
</dbReference>
<dbReference type="Proteomes" id="UP001596306">
    <property type="component" value="Unassembled WGS sequence"/>
</dbReference>
<evidence type="ECO:0000256" key="3">
    <source>
        <dbReference type="ARBA" id="ARBA00022448"/>
    </source>
</evidence>
<name>A0ABW1VE79_9MICO</name>
<keyword evidence="16" id="KW-1185">Reference proteome</keyword>
<dbReference type="InterPro" id="IPR051562">
    <property type="entry name" value="Ascorbate-PTS_EIIC"/>
</dbReference>
<dbReference type="PANTHER" id="PTHR33843">
    <property type="entry name" value="ASCORBATE-SPECIFIC PTS SYSTEM EIIC COMPONENT"/>
    <property type="match status" value="1"/>
</dbReference>
<evidence type="ECO:0000256" key="1">
    <source>
        <dbReference type="ARBA" id="ARBA00004651"/>
    </source>
</evidence>
<dbReference type="EMBL" id="JBHSTP010000001">
    <property type="protein sequence ID" value="MFC6355059.1"/>
    <property type="molecule type" value="Genomic_DNA"/>
</dbReference>